<dbReference type="GO" id="GO:0004615">
    <property type="term" value="F:phosphomannomutase activity"/>
    <property type="evidence" value="ECO:0007669"/>
    <property type="project" value="TreeGrafter"/>
</dbReference>
<sequence length="372" mass="39910">MVTGSHIPADRNGLKFYVLGGEIAKRDEEAITAALGQVWLGEAQGAITQESKALIRYRDRYVGAFAHALSGMRVGVYQHSSVARDVLVDVLEATGAMVVPLARSEKFVPVDTEALDPGVRDMLSGWCLEHGLDAVISTDGDADRPMVADATGRVVPGDVLGALTARALGARTLCTPVSSNSMIDAMPEFERIERTRIGSPYVIAAMEACLAAKPEERVVGYEANGGFLLGFEAHGPSGPISALMTRDCLLPILAPLTAAQQQGGGLAALSASLPSRFTAADRIKDVPIDRSKAFIATLTHDWVARQSFFKNMGPEAELDLTDGLRVHFDSGDVIHLRPSGNAPEFRIYAEANDERRAEFLVRLYSDLVSGMM</sequence>
<dbReference type="Proteomes" id="UP000019063">
    <property type="component" value="Unassembled WGS sequence"/>
</dbReference>
<dbReference type="InterPro" id="IPR016055">
    <property type="entry name" value="A-D-PHexomutase_a/b/a-I/II/III"/>
</dbReference>
<feature type="domain" description="Alpha-D-phosphohexomutase alpha/beta/alpha" evidence="8">
    <location>
        <begin position="157"/>
        <end position="276"/>
    </location>
</feature>
<dbReference type="GO" id="GO:0046872">
    <property type="term" value="F:metal ion binding"/>
    <property type="evidence" value="ECO:0007669"/>
    <property type="project" value="UniProtKB-KW"/>
</dbReference>
<dbReference type="InterPro" id="IPR005846">
    <property type="entry name" value="A-D-PHexomutase_a/b/a-III"/>
</dbReference>
<dbReference type="Pfam" id="PF02879">
    <property type="entry name" value="PGM_PMM_II"/>
    <property type="match status" value="1"/>
</dbReference>
<dbReference type="Pfam" id="PF02880">
    <property type="entry name" value="PGM_PMM_III"/>
    <property type="match status" value="1"/>
</dbReference>
<dbReference type="InterPro" id="IPR036900">
    <property type="entry name" value="A-D-PHexomutase_C_sf"/>
</dbReference>
<evidence type="ECO:0000259" key="6">
    <source>
        <dbReference type="Pfam" id="PF00408"/>
    </source>
</evidence>
<evidence type="ECO:0000256" key="4">
    <source>
        <dbReference type="ARBA" id="ARBA00022842"/>
    </source>
</evidence>
<dbReference type="SUPFAM" id="SSF53738">
    <property type="entry name" value="Phosphoglucomutase, first 3 domains"/>
    <property type="match status" value="3"/>
</dbReference>
<comment type="caution">
    <text evidence="9">The sequence shown here is derived from an EMBL/GenBank/DDBJ whole genome shotgun (WGS) entry which is preliminary data.</text>
</comment>
<dbReference type="InterPro" id="IPR005845">
    <property type="entry name" value="A-D-PHexomutase_a/b/a-II"/>
</dbReference>
<comment type="cofactor">
    <cofactor evidence="1">
        <name>Mg(2+)</name>
        <dbReference type="ChEBI" id="CHEBI:18420"/>
    </cofactor>
</comment>
<dbReference type="Gene3D" id="3.40.120.10">
    <property type="entry name" value="Alpha-D-Glucose-1,6-Bisphosphate, subunit A, domain 3"/>
    <property type="match status" value="3"/>
</dbReference>
<evidence type="ECO:0000259" key="7">
    <source>
        <dbReference type="Pfam" id="PF02879"/>
    </source>
</evidence>
<dbReference type="AlphaFoldDB" id="W4HCZ9"/>
<evidence type="ECO:0000256" key="2">
    <source>
        <dbReference type="ARBA" id="ARBA00022553"/>
    </source>
</evidence>
<keyword evidence="10" id="KW-1185">Reference proteome</keyword>
<name>W4HCZ9_9RHOB</name>
<keyword evidence="3" id="KW-0479">Metal-binding</keyword>
<keyword evidence="2" id="KW-0597">Phosphoprotein</keyword>
<evidence type="ECO:0000256" key="1">
    <source>
        <dbReference type="ARBA" id="ARBA00001946"/>
    </source>
</evidence>
<dbReference type="STRING" id="1379903.ATO8_20986"/>
<dbReference type="InterPro" id="IPR005843">
    <property type="entry name" value="A-D-PHexomutase_C"/>
</dbReference>
<evidence type="ECO:0000313" key="9">
    <source>
        <dbReference type="EMBL" id="ETW10672.1"/>
    </source>
</evidence>
<dbReference type="Gene3D" id="3.30.310.50">
    <property type="entry name" value="Alpha-D-phosphohexomutase, C-terminal domain"/>
    <property type="match status" value="1"/>
</dbReference>
<reference evidence="9 10" key="1">
    <citation type="journal article" date="2014" name="Antonie Van Leeuwenhoek">
        <title>Roseivivax atlanticus sp. nov., isolated from surface seawater of the Atlantic Ocean.</title>
        <authorList>
            <person name="Li G."/>
            <person name="Lai Q."/>
            <person name="Liu X."/>
            <person name="Sun F."/>
            <person name="Shao Z."/>
        </authorList>
    </citation>
    <scope>NUCLEOTIDE SEQUENCE [LARGE SCALE GENOMIC DNA]</scope>
    <source>
        <strain evidence="9 10">22II-s10s</strain>
    </source>
</reference>
<evidence type="ECO:0000313" key="10">
    <source>
        <dbReference type="Proteomes" id="UP000019063"/>
    </source>
</evidence>
<evidence type="ECO:0000259" key="8">
    <source>
        <dbReference type="Pfam" id="PF02880"/>
    </source>
</evidence>
<dbReference type="PATRIC" id="fig|1317118.6.peg.4295"/>
<dbReference type="Pfam" id="PF00408">
    <property type="entry name" value="PGM_PMM_IV"/>
    <property type="match status" value="1"/>
</dbReference>
<feature type="domain" description="Alpha-D-phosphohexomutase alpha/beta/alpha" evidence="7">
    <location>
        <begin position="57"/>
        <end position="152"/>
    </location>
</feature>
<evidence type="ECO:0000256" key="5">
    <source>
        <dbReference type="ARBA" id="ARBA00023235"/>
    </source>
</evidence>
<gene>
    <name evidence="9" type="ORF">ATO8_20986</name>
</gene>
<feature type="domain" description="Alpha-D-phosphohexomutase C-terminal" evidence="6">
    <location>
        <begin position="321"/>
        <end position="358"/>
    </location>
</feature>
<keyword evidence="4" id="KW-0460">Magnesium</keyword>
<dbReference type="eggNOG" id="COG1109">
    <property type="taxonomic scope" value="Bacteria"/>
</dbReference>
<dbReference type="PANTHER" id="PTHR42946">
    <property type="entry name" value="PHOSPHOHEXOSE MUTASE"/>
    <property type="match status" value="1"/>
</dbReference>
<evidence type="ECO:0000256" key="3">
    <source>
        <dbReference type="ARBA" id="ARBA00022723"/>
    </source>
</evidence>
<dbReference type="SUPFAM" id="SSF55957">
    <property type="entry name" value="Phosphoglucomutase, C-terminal domain"/>
    <property type="match status" value="1"/>
</dbReference>
<organism evidence="9 10">
    <name type="scientific">Roseivivax marinus</name>
    <dbReference type="NCBI Taxonomy" id="1379903"/>
    <lineage>
        <taxon>Bacteria</taxon>
        <taxon>Pseudomonadati</taxon>
        <taxon>Pseudomonadota</taxon>
        <taxon>Alphaproteobacteria</taxon>
        <taxon>Rhodobacterales</taxon>
        <taxon>Roseobacteraceae</taxon>
        <taxon>Roseivivax</taxon>
    </lineage>
</organism>
<dbReference type="InterPro" id="IPR050060">
    <property type="entry name" value="Phosphoglucosamine_mutase"/>
</dbReference>
<accession>W4HCZ9</accession>
<protein>
    <submittedName>
        <fullName evidence="9">Phosphomannomutase</fullName>
    </submittedName>
</protein>
<dbReference type="PANTHER" id="PTHR42946:SF1">
    <property type="entry name" value="PHOSPHOGLUCOMUTASE (ALPHA-D-GLUCOSE-1,6-BISPHOSPHATE-DEPENDENT)"/>
    <property type="match status" value="1"/>
</dbReference>
<dbReference type="EMBL" id="AQQW01000030">
    <property type="protein sequence ID" value="ETW10672.1"/>
    <property type="molecule type" value="Genomic_DNA"/>
</dbReference>
<keyword evidence="5" id="KW-0413">Isomerase</keyword>
<dbReference type="GO" id="GO:0005975">
    <property type="term" value="P:carbohydrate metabolic process"/>
    <property type="evidence" value="ECO:0007669"/>
    <property type="project" value="InterPro"/>
</dbReference>
<proteinExistence type="predicted"/>